<dbReference type="AlphaFoldDB" id="A0A1J6HSA8"/>
<evidence type="ECO:0000256" key="1">
    <source>
        <dbReference type="ARBA" id="ARBA00001946"/>
    </source>
</evidence>
<evidence type="ECO:0000313" key="15">
    <source>
        <dbReference type="Proteomes" id="UP000182985"/>
    </source>
</evidence>
<dbReference type="Gene3D" id="1.10.20.140">
    <property type="match status" value="1"/>
</dbReference>
<proteinExistence type="inferred from homology"/>
<comment type="function">
    <text evidence="2 10 12">Catalyzes the transfer of a dimethylallyl group onto the adenine at position 37 in tRNAs that read codons beginning with uridine, leading to the formation of N6-(dimethylallyl)adenosine (i(6)A).</text>
</comment>
<name>A0A1J6HSA8_9HYPH</name>
<dbReference type="OrthoDB" id="9776390at2"/>
<evidence type="ECO:0000256" key="13">
    <source>
        <dbReference type="RuleBase" id="RU003785"/>
    </source>
</evidence>
<evidence type="ECO:0000256" key="2">
    <source>
        <dbReference type="ARBA" id="ARBA00003213"/>
    </source>
</evidence>
<dbReference type="NCBIfam" id="TIGR00174">
    <property type="entry name" value="miaA"/>
    <property type="match status" value="1"/>
</dbReference>
<evidence type="ECO:0000256" key="10">
    <source>
        <dbReference type="HAMAP-Rule" id="MF_00185"/>
    </source>
</evidence>
<dbReference type="RefSeq" id="WP_071630052.1">
    <property type="nucleotide sequence ID" value="NZ_MOEC01000001.1"/>
</dbReference>
<keyword evidence="5 10" id="KW-0819">tRNA processing</keyword>
<dbReference type="Proteomes" id="UP000182985">
    <property type="component" value="Unassembled WGS sequence"/>
</dbReference>
<evidence type="ECO:0000313" key="14">
    <source>
        <dbReference type="EMBL" id="OIS95275.1"/>
    </source>
</evidence>
<evidence type="ECO:0000256" key="11">
    <source>
        <dbReference type="RuleBase" id="RU003783"/>
    </source>
</evidence>
<comment type="similarity">
    <text evidence="3 10 13">Belongs to the IPP transferase family.</text>
</comment>
<evidence type="ECO:0000256" key="4">
    <source>
        <dbReference type="ARBA" id="ARBA00022679"/>
    </source>
</evidence>
<gene>
    <name evidence="10" type="primary">miaA</name>
    <name evidence="14" type="ORF">BLA27_00465</name>
</gene>
<dbReference type="HAMAP" id="MF_00185">
    <property type="entry name" value="IPP_trans"/>
    <property type="match status" value="1"/>
</dbReference>
<feature type="site" description="Interaction with substrate tRNA" evidence="10">
    <location>
        <position position="127"/>
    </location>
</feature>
<comment type="caution">
    <text evidence="10">Lacks conserved residue(s) required for the propagation of feature annotation.</text>
</comment>
<evidence type="ECO:0000256" key="5">
    <source>
        <dbReference type="ARBA" id="ARBA00022694"/>
    </source>
</evidence>
<accession>A0A1J6HSA8</accession>
<dbReference type="PANTHER" id="PTHR11088">
    <property type="entry name" value="TRNA DIMETHYLALLYLTRANSFERASE"/>
    <property type="match status" value="1"/>
</dbReference>
<evidence type="ECO:0000256" key="9">
    <source>
        <dbReference type="ARBA" id="ARBA00049563"/>
    </source>
</evidence>
<sequence>MNEGAITNAILIAGPTASGKSALAIRMAHETGGFIVNTDSMQVYDVLDLLTARPNKADLAAAEHHLYGHVAPSMSYSTGRWLDDVADLLTQPAMKHRTPIFVGGTGLYFRALLGGLSQMPEVPGDVRAYWRGRMEMDGPENLHRLLSERDPEMAATLQPFDSQRIVRALEVFEGTGKSLLVWQQTKGQALVDDDSARKIVLLPDRTWLSERIARRFALMWDNGAIDEVKALLVLDLDPALPAMKAIGVREITAFLQGSMSREEAIERSVIATRQYAKRQSTWFRNQLDDRWCTHANSDDAFAQLTTTK</sequence>
<dbReference type="GO" id="GO:0005524">
    <property type="term" value="F:ATP binding"/>
    <property type="evidence" value="ECO:0007669"/>
    <property type="project" value="UniProtKB-UniRule"/>
</dbReference>
<comment type="cofactor">
    <cofactor evidence="1 10">
        <name>Mg(2+)</name>
        <dbReference type="ChEBI" id="CHEBI:18420"/>
    </cofactor>
</comment>
<dbReference type="InterPro" id="IPR018022">
    <property type="entry name" value="IPT"/>
</dbReference>
<keyword evidence="7 10" id="KW-0067">ATP-binding</keyword>
<reference evidence="14 15" key="1">
    <citation type="submission" date="2016-10" db="EMBL/GenBank/DDBJ databases">
        <title>The Draft Genome Sequence of the Potato Rhizosphere Bacteria Ochrobactrum sp. IPA7.2.</title>
        <authorList>
            <person name="Gogoleva N.E."/>
            <person name="Khlopko Y.A."/>
            <person name="Burygin G.L."/>
            <person name="Plotnikov A.O."/>
        </authorList>
    </citation>
    <scope>NUCLEOTIDE SEQUENCE [LARGE SCALE GENOMIC DNA]</scope>
    <source>
        <strain evidence="14 15">IPA7.2</strain>
    </source>
</reference>
<keyword evidence="15" id="KW-1185">Reference proteome</keyword>
<evidence type="ECO:0000256" key="6">
    <source>
        <dbReference type="ARBA" id="ARBA00022741"/>
    </source>
</evidence>
<organism evidence="14 15">
    <name type="scientific">Brucella cytisi</name>
    <dbReference type="NCBI Taxonomy" id="407152"/>
    <lineage>
        <taxon>Bacteria</taxon>
        <taxon>Pseudomonadati</taxon>
        <taxon>Pseudomonadota</taxon>
        <taxon>Alphaproteobacteria</taxon>
        <taxon>Hyphomicrobiales</taxon>
        <taxon>Brucellaceae</taxon>
        <taxon>Brucella/Ochrobactrum group</taxon>
        <taxon>Brucella</taxon>
    </lineage>
</organism>
<evidence type="ECO:0000256" key="7">
    <source>
        <dbReference type="ARBA" id="ARBA00022840"/>
    </source>
</evidence>
<feature type="site" description="Interaction with substrate tRNA" evidence="10">
    <location>
        <position position="105"/>
    </location>
</feature>
<dbReference type="Gene3D" id="3.40.50.300">
    <property type="entry name" value="P-loop containing nucleotide triphosphate hydrolases"/>
    <property type="match status" value="1"/>
</dbReference>
<evidence type="ECO:0000256" key="12">
    <source>
        <dbReference type="RuleBase" id="RU003784"/>
    </source>
</evidence>
<dbReference type="GO" id="GO:0052381">
    <property type="term" value="F:tRNA dimethylallyltransferase activity"/>
    <property type="evidence" value="ECO:0007669"/>
    <property type="project" value="UniProtKB-UniRule"/>
</dbReference>
<dbReference type="PANTHER" id="PTHR11088:SF60">
    <property type="entry name" value="TRNA DIMETHYLALLYLTRANSFERASE"/>
    <property type="match status" value="1"/>
</dbReference>
<keyword evidence="6 10" id="KW-0547">Nucleotide-binding</keyword>
<evidence type="ECO:0000256" key="3">
    <source>
        <dbReference type="ARBA" id="ARBA00005842"/>
    </source>
</evidence>
<comment type="caution">
    <text evidence="14">The sequence shown here is derived from an EMBL/GenBank/DDBJ whole genome shotgun (WGS) entry which is preliminary data.</text>
</comment>
<feature type="binding site" evidence="10">
    <location>
        <begin position="16"/>
        <end position="21"/>
    </location>
    <ligand>
        <name>substrate</name>
    </ligand>
</feature>
<keyword evidence="4 10" id="KW-0808">Transferase</keyword>
<dbReference type="InterPro" id="IPR027417">
    <property type="entry name" value="P-loop_NTPase"/>
</dbReference>
<dbReference type="EMBL" id="MOEC01000001">
    <property type="protein sequence ID" value="OIS95275.1"/>
    <property type="molecule type" value="Genomic_DNA"/>
</dbReference>
<dbReference type="EC" id="2.5.1.75" evidence="10"/>
<evidence type="ECO:0000256" key="8">
    <source>
        <dbReference type="ARBA" id="ARBA00022842"/>
    </source>
</evidence>
<comment type="subunit">
    <text evidence="10">Monomer.</text>
</comment>
<dbReference type="SUPFAM" id="SSF52540">
    <property type="entry name" value="P-loop containing nucleoside triphosphate hydrolases"/>
    <property type="match status" value="1"/>
</dbReference>
<feature type="region of interest" description="Interaction with substrate tRNA" evidence="10">
    <location>
        <begin position="39"/>
        <end position="42"/>
    </location>
</feature>
<protein>
    <recommendedName>
        <fullName evidence="10">tRNA dimethylallyltransferase</fullName>
        <ecNumber evidence="10">2.5.1.75</ecNumber>
    </recommendedName>
    <alternativeName>
        <fullName evidence="10">Dimethylallyl diphosphate:tRNA dimethylallyltransferase</fullName>
        <shortName evidence="10">DMAPP:tRNA dimethylallyltransferase</shortName>
        <shortName evidence="10">DMATase</shortName>
    </alternativeName>
    <alternativeName>
        <fullName evidence="10">Isopentenyl-diphosphate:tRNA isopentenyltransferase</fullName>
        <shortName evidence="10">IPP transferase</shortName>
        <shortName evidence="10">IPPT</shortName>
        <shortName evidence="10">IPTase</shortName>
    </alternativeName>
</protein>
<dbReference type="CDD" id="cd02019">
    <property type="entry name" value="NK"/>
    <property type="match status" value="1"/>
</dbReference>
<dbReference type="Pfam" id="PF01715">
    <property type="entry name" value="IPPT"/>
    <property type="match status" value="1"/>
</dbReference>
<feature type="region of interest" description="Interaction with substrate tRNA" evidence="10">
    <location>
        <begin position="163"/>
        <end position="167"/>
    </location>
</feature>
<dbReference type="InterPro" id="IPR039657">
    <property type="entry name" value="Dimethylallyltransferase"/>
</dbReference>
<feature type="binding site" evidence="10">
    <location>
        <begin position="14"/>
        <end position="21"/>
    </location>
    <ligand>
        <name>ATP</name>
        <dbReference type="ChEBI" id="CHEBI:30616"/>
    </ligand>
</feature>
<dbReference type="GO" id="GO:0006400">
    <property type="term" value="P:tRNA modification"/>
    <property type="evidence" value="ECO:0007669"/>
    <property type="project" value="TreeGrafter"/>
</dbReference>
<keyword evidence="8 10" id="KW-0460">Magnesium</keyword>
<comment type="catalytic activity">
    <reaction evidence="9 10 11">
        <text>adenosine(37) in tRNA + dimethylallyl diphosphate = N(6)-dimethylallyladenosine(37) in tRNA + diphosphate</text>
        <dbReference type="Rhea" id="RHEA:26482"/>
        <dbReference type="Rhea" id="RHEA-COMP:10162"/>
        <dbReference type="Rhea" id="RHEA-COMP:10375"/>
        <dbReference type="ChEBI" id="CHEBI:33019"/>
        <dbReference type="ChEBI" id="CHEBI:57623"/>
        <dbReference type="ChEBI" id="CHEBI:74411"/>
        <dbReference type="ChEBI" id="CHEBI:74415"/>
        <dbReference type="EC" id="2.5.1.75"/>
    </reaction>
</comment>